<dbReference type="PANTHER" id="PTHR33710">
    <property type="entry name" value="BNAC02G09200D PROTEIN"/>
    <property type="match status" value="1"/>
</dbReference>
<comment type="caution">
    <text evidence="1">The sequence shown here is derived from an EMBL/GenBank/DDBJ whole genome shotgun (WGS) entry which is preliminary data.</text>
</comment>
<dbReference type="OrthoDB" id="1112214at2759"/>
<accession>A0A9D3UFR6</accession>
<sequence>MHESKFTRIFREYNREYKHDIDLGFKGRPFTCCSEGLCERLDRAIGNDAWMRTFPYCSVTYLSRIKSNNKPLLLAFELEVNLSKGRPFRFLAGWVKHPKFSNFVKEKSAFKDNM</sequence>
<protein>
    <submittedName>
        <fullName evidence="1">Uncharacterized protein</fullName>
    </submittedName>
</protein>
<dbReference type="Proteomes" id="UP000828251">
    <property type="component" value="Unassembled WGS sequence"/>
</dbReference>
<evidence type="ECO:0000313" key="1">
    <source>
        <dbReference type="EMBL" id="KAH1039635.1"/>
    </source>
</evidence>
<keyword evidence="2" id="KW-1185">Reference proteome</keyword>
<dbReference type="EMBL" id="JAIQCV010000012">
    <property type="protein sequence ID" value="KAH1039635.1"/>
    <property type="molecule type" value="Genomic_DNA"/>
</dbReference>
<proteinExistence type="predicted"/>
<gene>
    <name evidence="1" type="ORF">J1N35_041378</name>
</gene>
<evidence type="ECO:0000313" key="2">
    <source>
        <dbReference type="Proteomes" id="UP000828251"/>
    </source>
</evidence>
<dbReference type="PANTHER" id="PTHR33710:SF77">
    <property type="entry name" value="DNASE I-LIKE SUPERFAMILY PROTEIN"/>
    <property type="match status" value="1"/>
</dbReference>
<organism evidence="1 2">
    <name type="scientific">Gossypium stocksii</name>
    <dbReference type="NCBI Taxonomy" id="47602"/>
    <lineage>
        <taxon>Eukaryota</taxon>
        <taxon>Viridiplantae</taxon>
        <taxon>Streptophyta</taxon>
        <taxon>Embryophyta</taxon>
        <taxon>Tracheophyta</taxon>
        <taxon>Spermatophyta</taxon>
        <taxon>Magnoliopsida</taxon>
        <taxon>eudicotyledons</taxon>
        <taxon>Gunneridae</taxon>
        <taxon>Pentapetalae</taxon>
        <taxon>rosids</taxon>
        <taxon>malvids</taxon>
        <taxon>Malvales</taxon>
        <taxon>Malvaceae</taxon>
        <taxon>Malvoideae</taxon>
        <taxon>Gossypium</taxon>
    </lineage>
</organism>
<name>A0A9D3UFR6_9ROSI</name>
<feature type="non-terminal residue" evidence="1">
    <location>
        <position position="114"/>
    </location>
</feature>
<dbReference type="AlphaFoldDB" id="A0A9D3UFR6"/>
<reference evidence="1 2" key="1">
    <citation type="journal article" date="2021" name="Plant Biotechnol. J.">
        <title>Multi-omics assisted identification of the key and species-specific regulatory components of drought-tolerant mechanisms in Gossypium stocksii.</title>
        <authorList>
            <person name="Yu D."/>
            <person name="Ke L."/>
            <person name="Zhang D."/>
            <person name="Wu Y."/>
            <person name="Sun Y."/>
            <person name="Mei J."/>
            <person name="Sun J."/>
            <person name="Sun Y."/>
        </authorList>
    </citation>
    <scope>NUCLEOTIDE SEQUENCE [LARGE SCALE GENOMIC DNA]</scope>
    <source>
        <strain evidence="2">cv. E1</strain>
        <tissue evidence="1">Leaf</tissue>
    </source>
</reference>